<dbReference type="EMBL" id="PFER01000034">
    <property type="protein sequence ID" value="PJE73500.1"/>
    <property type="molecule type" value="Genomic_DNA"/>
</dbReference>
<sequence>MDDGENYISLTNTSDTSYSDNIYTLDPGYIGSETLFKYKVNACNASGDCSDYVEGGSVTVPTSEDCNGTGNPPVSDPDTISLSAESELYATVLDGLPANSNTTKITAGVGDTCDSIELSITNKPIDATFELDPTIIRPGETSKLTVKSIPGITLTDTYIVVVTGKGANGANCTDATVDIPINVQNITTRWEEF</sequence>
<comment type="caution">
    <text evidence="1">The sequence shown here is derived from an EMBL/GenBank/DDBJ whole genome shotgun (WGS) entry which is preliminary data.</text>
</comment>
<reference evidence="2" key="1">
    <citation type="submission" date="2017-09" db="EMBL/GenBank/DDBJ databases">
        <title>Depth-based differentiation of microbial function through sediment-hosted aquifers and enrichment of novel symbionts in the deep terrestrial subsurface.</title>
        <authorList>
            <person name="Probst A.J."/>
            <person name="Ladd B."/>
            <person name="Jarett J.K."/>
            <person name="Geller-Mcgrath D.E."/>
            <person name="Sieber C.M.K."/>
            <person name="Emerson J.B."/>
            <person name="Anantharaman K."/>
            <person name="Thomas B.C."/>
            <person name="Malmstrom R."/>
            <person name="Stieglmeier M."/>
            <person name="Klingl A."/>
            <person name="Woyke T."/>
            <person name="Ryan C.M."/>
            <person name="Banfield J.F."/>
        </authorList>
    </citation>
    <scope>NUCLEOTIDE SEQUENCE [LARGE SCALE GENOMIC DNA]</scope>
</reference>
<accession>A0A2M8LA67</accession>
<dbReference type="AlphaFoldDB" id="A0A2M8LA67"/>
<name>A0A2M8LA67_9BACT</name>
<gene>
    <name evidence="1" type="ORF">COV02_02160</name>
</gene>
<proteinExistence type="predicted"/>
<dbReference type="Proteomes" id="UP000230959">
    <property type="component" value="Unassembled WGS sequence"/>
</dbReference>
<protein>
    <submittedName>
        <fullName evidence="1">Uncharacterized protein</fullName>
    </submittedName>
</protein>
<evidence type="ECO:0000313" key="2">
    <source>
        <dbReference type="Proteomes" id="UP000230959"/>
    </source>
</evidence>
<evidence type="ECO:0000313" key="1">
    <source>
        <dbReference type="EMBL" id="PJE73500.1"/>
    </source>
</evidence>
<organism evidence="1 2">
    <name type="scientific">Candidatus Terrybacteria bacterium CG10_big_fil_rev_8_21_14_0_10_41_10</name>
    <dbReference type="NCBI Taxonomy" id="1975026"/>
    <lineage>
        <taxon>Bacteria</taxon>
        <taxon>Candidatus Terryibacteriota</taxon>
    </lineage>
</organism>